<comment type="catalytic activity">
    <reaction evidence="1">
        <text>Endohydrolysis of (1-&gt;3)- or (1-&gt;4)-linkages in beta-D-glucans when the glucose residue whose reducing group is involved in the linkage to be hydrolyzed is itself substituted at C-3.</text>
        <dbReference type="EC" id="3.2.1.6"/>
    </reaction>
</comment>
<feature type="signal peptide" evidence="6">
    <location>
        <begin position="1"/>
        <end position="24"/>
    </location>
</feature>
<evidence type="ECO:0000256" key="5">
    <source>
        <dbReference type="ARBA" id="ARBA00023295"/>
    </source>
</evidence>
<keyword evidence="5" id="KW-0326">Glycosidase</keyword>
<dbReference type="FunFam" id="2.60.120.200:FF:000114">
    <property type="entry name" value="Probable endo-1,3(4)-beta-glucanase NFIA_089530"/>
    <property type="match status" value="1"/>
</dbReference>
<evidence type="ECO:0000313" key="9">
    <source>
        <dbReference type="Proteomes" id="UP000799324"/>
    </source>
</evidence>
<dbReference type="InterPro" id="IPR000757">
    <property type="entry name" value="Beta-glucanase-like"/>
</dbReference>
<feature type="chain" id="PRO_5025523717" description="endo-1,3(4)-beta-glucanase" evidence="6">
    <location>
        <begin position="25"/>
        <end position="321"/>
    </location>
</feature>
<dbReference type="Pfam" id="PF26113">
    <property type="entry name" value="GH16_XgeA"/>
    <property type="match status" value="1"/>
</dbReference>
<dbReference type="AlphaFoldDB" id="A0A6A6T4D9"/>
<dbReference type="EMBL" id="MU004382">
    <property type="protein sequence ID" value="KAF2653394.1"/>
    <property type="molecule type" value="Genomic_DNA"/>
</dbReference>
<gene>
    <name evidence="8" type="ORF">K491DRAFT_780377</name>
</gene>
<organism evidence="8 9">
    <name type="scientific">Lophiostoma macrostomum CBS 122681</name>
    <dbReference type="NCBI Taxonomy" id="1314788"/>
    <lineage>
        <taxon>Eukaryota</taxon>
        <taxon>Fungi</taxon>
        <taxon>Dikarya</taxon>
        <taxon>Ascomycota</taxon>
        <taxon>Pezizomycotina</taxon>
        <taxon>Dothideomycetes</taxon>
        <taxon>Pleosporomycetidae</taxon>
        <taxon>Pleosporales</taxon>
        <taxon>Lophiostomataceae</taxon>
        <taxon>Lophiostoma</taxon>
    </lineage>
</organism>
<dbReference type="SUPFAM" id="SSF49899">
    <property type="entry name" value="Concanavalin A-like lectins/glucanases"/>
    <property type="match status" value="1"/>
</dbReference>
<dbReference type="PROSITE" id="PS51762">
    <property type="entry name" value="GH16_2"/>
    <property type="match status" value="1"/>
</dbReference>
<keyword evidence="4 8" id="KW-0378">Hydrolase</keyword>
<feature type="domain" description="GH16" evidence="7">
    <location>
        <begin position="24"/>
        <end position="286"/>
    </location>
</feature>
<reference evidence="8" key="1">
    <citation type="journal article" date="2020" name="Stud. Mycol.">
        <title>101 Dothideomycetes genomes: a test case for predicting lifestyles and emergence of pathogens.</title>
        <authorList>
            <person name="Haridas S."/>
            <person name="Albert R."/>
            <person name="Binder M."/>
            <person name="Bloem J."/>
            <person name="Labutti K."/>
            <person name="Salamov A."/>
            <person name="Andreopoulos B."/>
            <person name="Baker S."/>
            <person name="Barry K."/>
            <person name="Bills G."/>
            <person name="Bluhm B."/>
            <person name="Cannon C."/>
            <person name="Castanera R."/>
            <person name="Culley D."/>
            <person name="Daum C."/>
            <person name="Ezra D."/>
            <person name="Gonzalez J."/>
            <person name="Henrissat B."/>
            <person name="Kuo A."/>
            <person name="Liang C."/>
            <person name="Lipzen A."/>
            <person name="Lutzoni F."/>
            <person name="Magnuson J."/>
            <person name="Mondo S."/>
            <person name="Nolan M."/>
            <person name="Ohm R."/>
            <person name="Pangilinan J."/>
            <person name="Park H.-J."/>
            <person name="Ramirez L."/>
            <person name="Alfaro M."/>
            <person name="Sun H."/>
            <person name="Tritt A."/>
            <person name="Yoshinaga Y."/>
            <person name="Zwiers L.-H."/>
            <person name="Turgeon B."/>
            <person name="Goodwin S."/>
            <person name="Spatafora J."/>
            <person name="Crous P."/>
            <person name="Grigoriev I."/>
        </authorList>
    </citation>
    <scope>NUCLEOTIDE SEQUENCE</scope>
    <source>
        <strain evidence="8">CBS 122681</strain>
    </source>
</reference>
<name>A0A6A6T4D9_9PLEO</name>
<dbReference type="PANTHER" id="PTHR10963:SF24">
    <property type="entry name" value="GLYCOSIDASE C21B10.07-RELATED"/>
    <property type="match status" value="1"/>
</dbReference>
<evidence type="ECO:0000256" key="2">
    <source>
        <dbReference type="ARBA" id="ARBA00006865"/>
    </source>
</evidence>
<dbReference type="GO" id="GO:0009251">
    <property type="term" value="P:glucan catabolic process"/>
    <property type="evidence" value="ECO:0007669"/>
    <property type="project" value="TreeGrafter"/>
</dbReference>
<evidence type="ECO:0000313" key="8">
    <source>
        <dbReference type="EMBL" id="KAF2653394.1"/>
    </source>
</evidence>
<evidence type="ECO:0000256" key="3">
    <source>
        <dbReference type="ARBA" id="ARBA00012599"/>
    </source>
</evidence>
<dbReference type="Gene3D" id="2.60.120.200">
    <property type="match status" value="1"/>
</dbReference>
<accession>A0A6A6T4D9</accession>
<keyword evidence="6" id="KW-0732">Signal</keyword>
<dbReference type="InterPro" id="IPR050546">
    <property type="entry name" value="Glycosyl_Hydrlase_16"/>
</dbReference>
<comment type="similarity">
    <text evidence="2">Belongs to the glycosyl hydrolase 16 family.</text>
</comment>
<proteinExistence type="inferred from homology"/>
<dbReference type="CDD" id="cd02181">
    <property type="entry name" value="GH16_fungal_Lam16A_glucanase"/>
    <property type="match status" value="1"/>
</dbReference>
<dbReference type="Proteomes" id="UP000799324">
    <property type="component" value="Unassembled WGS sequence"/>
</dbReference>
<evidence type="ECO:0000259" key="7">
    <source>
        <dbReference type="PROSITE" id="PS51762"/>
    </source>
</evidence>
<dbReference type="OrthoDB" id="192832at2759"/>
<evidence type="ECO:0000256" key="6">
    <source>
        <dbReference type="SAM" id="SignalP"/>
    </source>
</evidence>
<evidence type="ECO:0000256" key="4">
    <source>
        <dbReference type="ARBA" id="ARBA00022801"/>
    </source>
</evidence>
<dbReference type="PANTHER" id="PTHR10963">
    <property type="entry name" value="GLYCOSYL HYDROLASE-RELATED"/>
    <property type="match status" value="1"/>
</dbReference>
<evidence type="ECO:0000256" key="1">
    <source>
        <dbReference type="ARBA" id="ARBA00000124"/>
    </source>
</evidence>
<dbReference type="GO" id="GO:0052861">
    <property type="term" value="F:endo-1,3(4)-beta-glucanase activity"/>
    <property type="evidence" value="ECO:0007669"/>
    <property type="project" value="UniProtKB-EC"/>
</dbReference>
<dbReference type="InterPro" id="IPR013320">
    <property type="entry name" value="ConA-like_dom_sf"/>
</dbReference>
<dbReference type="EC" id="3.2.1.6" evidence="3"/>
<protein>
    <recommendedName>
        <fullName evidence="3">endo-1,3(4)-beta-glucanase</fullName>
        <ecNumber evidence="3">3.2.1.6</ecNumber>
    </recommendedName>
</protein>
<keyword evidence="9" id="KW-1185">Reference proteome</keyword>
<sequence>MLFLHSLPTFFLYLSFLDIFCVDATYTLVDNFSGPSLLTGFNFRTAADPTHGFVRYLSQSSAQSQGLLTVSSTTVKLGVDSTNKAPNGRASIRLESKKLYNRGLFMLDLTHMPASTCGTWPSFWTWGAERDWPLNGEIGIHTTPRNAMSLHTSPNCTISSTPSTSLGRIVTTNCDINAAGQTSNAGCGIESPSTSSLGTPFNAGGGGVYAMEWTTSGIKIWQWARADVPDGVRAGGASLDTSMWGTPQAGFLGGDCDFDRHFLNHQIVIDTTFCGDWAGALWGANAECTAKAASCNDYVANNPSAFAESYWTINSLKVYKQ</sequence>